<sequence>MIQSCVEVIENWDAVVDDWSIQPRRPSEATSITSEVNRLRRKIMGWLVPSLDEHGSPYARLSKDVSHRLTESLRDVDLIDEAYASNSITARSPVYPINLLRQIDVECQAIVSGRLSERDAAAAASARSRSLQALICSTSNQATGRGRSQDLPNADASLISDRVRSWGYFASVPILTQAASPSRYSDTSTCERRLPVTANELVPPPTDYPTSGASTEITEGDHNETDVSVESRSRLNWLTEATAFARTEVSRLRSHDLSSYRPSLMELRDHCVRFLAFSQSVESYLAPSQADREFPPSLDTDLAILEQTTQQWLDRLVTLVNSNEELKQEITAWRTEKTDTSADVFTEDQEKQRPMSSISWWHNVLQTISGLKQRVQSPGHPALKLLADLVAQIESIGVR</sequence>
<organism evidence="2 3">
    <name type="scientific">Dibothriocephalus latus</name>
    <name type="common">Fish tapeworm</name>
    <name type="synonym">Diphyllobothrium latum</name>
    <dbReference type="NCBI Taxonomy" id="60516"/>
    <lineage>
        <taxon>Eukaryota</taxon>
        <taxon>Metazoa</taxon>
        <taxon>Spiralia</taxon>
        <taxon>Lophotrochozoa</taxon>
        <taxon>Platyhelminthes</taxon>
        <taxon>Cestoda</taxon>
        <taxon>Eucestoda</taxon>
        <taxon>Diphyllobothriidea</taxon>
        <taxon>Diphyllobothriidae</taxon>
        <taxon>Dibothriocephalus</taxon>
    </lineage>
</organism>
<evidence type="ECO:0000313" key="3">
    <source>
        <dbReference type="Proteomes" id="UP000281553"/>
    </source>
</evidence>
<dbReference type="Proteomes" id="UP000281553">
    <property type="component" value="Unassembled WGS sequence"/>
</dbReference>
<accession>A0A3P7NW99</accession>
<evidence type="ECO:0000256" key="1">
    <source>
        <dbReference type="SAM" id="Coils"/>
    </source>
</evidence>
<keyword evidence="1" id="KW-0175">Coiled coil</keyword>
<dbReference type="EMBL" id="UYRU01054234">
    <property type="protein sequence ID" value="VDN12582.1"/>
    <property type="molecule type" value="Genomic_DNA"/>
</dbReference>
<protein>
    <submittedName>
        <fullName evidence="2">Uncharacterized protein</fullName>
    </submittedName>
</protein>
<keyword evidence="3" id="KW-1185">Reference proteome</keyword>
<feature type="coiled-coil region" evidence="1">
    <location>
        <begin position="316"/>
        <end position="343"/>
    </location>
</feature>
<gene>
    <name evidence="2" type="ORF">DILT_LOCUS8413</name>
</gene>
<proteinExistence type="predicted"/>
<reference evidence="2 3" key="1">
    <citation type="submission" date="2018-11" db="EMBL/GenBank/DDBJ databases">
        <authorList>
            <consortium name="Pathogen Informatics"/>
        </authorList>
    </citation>
    <scope>NUCLEOTIDE SEQUENCE [LARGE SCALE GENOMIC DNA]</scope>
</reference>
<dbReference type="OrthoDB" id="10566456at2759"/>
<evidence type="ECO:0000313" key="2">
    <source>
        <dbReference type="EMBL" id="VDN12582.1"/>
    </source>
</evidence>
<dbReference type="AlphaFoldDB" id="A0A3P7NW99"/>
<feature type="non-terminal residue" evidence="2">
    <location>
        <position position="399"/>
    </location>
</feature>
<name>A0A3P7NW99_DIBLA</name>